<proteinExistence type="predicted"/>
<protein>
    <recommendedName>
        <fullName evidence="3">DOD-type homing endonuclease domain-containing protein</fullName>
    </recommendedName>
</protein>
<dbReference type="SUPFAM" id="SSF55608">
    <property type="entry name" value="Homing endonucleases"/>
    <property type="match status" value="1"/>
</dbReference>
<sequence length="600" mass="70447">MKKQLVIIGGGDSLTEPVSQGLWSKLEGRYTIGLNYNYIHFNSTCLMGVDDEFYNGEGERLESLPLIVFGFDKDVKKYYPNTIVLKTNNKYTRDLSNKVYKSQLTGLFSLTLGIYLLDVGEIFLCYDKKTEVFTNEGWKYFKDLKGNELILTRKANGETEWSKILAKQKYYYEGKMYSIKSKGIDLVVTPDHQFCLISNKKYKSKYCSFYPSKDGYIWRTIPEMTSSGSHFIPKVFKWRAKRAKYFTLFSVNQTNKNDYNSNITQKIKMRDWLRFLGLYLSEGCVFKNLFSIYGITIYQNHNKKTDVYIEKILQKLPFNYIKTKRGWNIYSKSLYMYLKPLGLSKNKYIPNEIKQLCGRQLKILLELLIFGDGWKGKKREFYYFTASKQLADDVQEIAYKCGYNAEIYWRKGRKCSISPKPKIGLPQWTVYFNNSKKQGNLEKIVVGNLIYKNKIKKINYKDYVYDVTVKNHTLWIRRNNKCVWSGNCGFDNGGNKNKIINKQYATHYYHGEIEHRGIGHCGYYDIIGKAEKDFGVYKNETKVRIYNVVGDPESKIPTFEKIDYKTFYAKLDNNFYDQDKLRTEIKNKLGGQNERKDKNS</sequence>
<feature type="domain" description="DOD-type homing endonuclease" evidence="3">
    <location>
        <begin position="275"/>
        <end position="403"/>
    </location>
</feature>
<dbReference type="SUPFAM" id="SSF51294">
    <property type="entry name" value="Hedgehog/intein (Hint) domain"/>
    <property type="match status" value="1"/>
</dbReference>
<dbReference type="InterPro" id="IPR036844">
    <property type="entry name" value="Hint_dom_sf"/>
</dbReference>
<dbReference type="AlphaFoldDB" id="A0A0F9N7L2"/>
<reference evidence="4" key="1">
    <citation type="journal article" date="2015" name="Nature">
        <title>Complex archaea that bridge the gap between prokaryotes and eukaryotes.</title>
        <authorList>
            <person name="Spang A."/>
            <person name="Saw J.H."/>
            <person name="Jorgensen S.L."/>
            <person name="Zaremba-Niedzwiedzka K."/>
            <person name="Martijn J."/>
            <person name="Lind A.E."/>
            <person name="van Eijk R."/>
            <person name="Schleper C."/>
            <person name="Guy L."/>
            <person name="Ettema T.J."/>
        </authorList>
    </citation>
    <scope>NUCLEOTIDE SEQUENCE</scope>
</reference>
<evidence type="ECO:0000313" key="4">
    <source>
        <dbReference type="EMBL" id="KKN13894.1"/>
    </source>
</evidence>
<dbReference type="InterPro" id="IPR027434">
    <property type="entry name" value="Homing_endonucl"/>
</dbReference>
<dbReference type="GO" id="GO:0016539">
    <property type="term" value="P:intein-mediated protein splicing"/>
    <property type="evidence" value="ECO:0007669"/>
    <property type="project" value="InterPro"/>
</dbReference>
<gene>
    <name evidence="4" type="ORF">LCGC14_1001630</name>
</gene>
<comment type="caution">
    <text evidence="4">The sequence shown here is derived from an EMBL/GenBank/DDBJ whole genome shotgun (WGS) entry which is preliminary data.</text>
</comment>
<dbReference type="EMBL" id="LAZR01003872">
    <property type="protein sequence ID" value="KKN13894.1"/>
    <property type="molecule type" value="Genomic_DNA"/>
</dbReference>
<dbReference type="Gene3D" id="2.170.16.10">
    <property type="entry name" value="Hedgehog/Intein (Hint) domain"/>
    <property type="match status" value="1"/>
</dbReference>
<dbReference type="PROSITE" id="PS50819">
    <property type="entry name" value="INTEIN_ENDONUCLEASE"/>
    <property type="match status" value="1"/>
</dbReference>
<dbReference type="InterPro" id="IPR030934">
    <property type="entry name" value="Intein_C"/>
</dbReference>
<dbReference type="CDD" id="cd00081">
    <property type="entry name" value="Hint"/>
    <property type="match status" value="1"/>
</dbReference>
<evidence type="ECO:0000256" key="1">
    <source>
        <dbReference type="ARBA" id="ARBA00022813"/>
    </source>
</evidence>
<dbReference type="GO" id="GO:0004519">
    <property type="term" value="F:endonuclease activity"/>
    <property type="evidence" value="ECO:0007669"/>
    <property type="project" value="InterPro"/>
</dbReference>
<dbReference type="InterPro" id="IPR006141">
    <property type="entry name" value="Intein_N"/>
</dbReference>
<evidence type="ECO:0000256" key="2">
    <source>
        <dbReference type="ARBA" id="ARBA00023000"/>
    </source>
</evidence>
<keyword evidence="1" id="KW-0068">Autocatalytic cleavage</keyword>
<name>A0A0F9N7L2_9ZZZZ</name>
<dbReference type="InterPro" id="IPR004042">
    <property type="entry name" value="Intein_endonuc_central"/>
</dbReference>
<dbReference type="PROSITE" id="PS50817">
    <property type="entry name" value="INTEIN_N_TER"/>
    <property type="match status" value="1"/>
</dbReference>
<organism evidence="4">
    <name type="scientific">marine sediment metagenome</name>
    <dbReference type="NCBI Taxonomy" id="412755"/>
    <lineage>
        <taxon>unclassified sequences</taxon>
        <taxon>metagenomes</taxon>
        <taxon>ecological metagenomes</taxon>
    </lineage>
</organism>
<dbReference type="Gene3D" id="3.10.28.10">
    <property type="entry name" value="Homing endonucleases"/>
    <property type="match status" value="1"/>
</dbReference>
<accession>A0A0F9N7L2</accession>
<keyword evidence="2" id="KW-0651">Protein splicing</keyword>
<evidence type="ECO:0000259" key="3">
    <source>
        <dbReference type="PROSITE" id="PS50819"/>
    </source>
</evidence>
<dbReference type="PROSITE" id="PS50818">
    <property type="entry name" value="INTEIN_C_TER"/>
    <property type="match status" value="1"/>
</dbReference>